<dbReference type="EMBL" id="CP158253">
    <property type="protein sequence ID" value="XDJ45007.1"/>
    <property type="molecule type" value="Genomic_DNA"/>
</dbReference>
<protein>
    <submittedName>
        <fullName evidence="18">CcoQ/FixQ family Cbb3-type cytochrome c oxidase assembly chaperone</fullName>
    </submittedName>
    <submittedName>
        <fullName evidence="2">Cytochrome oxidase</fullName>
    </submittedName>
</protein>
<dbReference type="EMBL" id="CP158270">
    <property type="protein sequence ID" value="XDJ90526.1"/>
    <property type="molecule type" value="Genomic_DNA"/>
</dbReference>
<organism evidence="18">
    <name type="scientific">Castellaniella ginsengisoli</name>
    <dbReference type="NCBI Taxonomy" id="546114"/>
    <lineage>
        <taxon>Bacteria</taxon>
        <taxon>Pseudomonadati</taxon>
        <taxon>Pseudomonadota</taxon>
        <taxon>Betaproteobacteria</taxon>
        <taxon>Burkholderiales</taxon>
        <taxon>Alcaligenaceae</taxon>
        <taxon>Castellaniella</taxon>
    </lineage>
</organism>
<dbReference type="AlphaFoldDB" id="A0AB39FZA3"/>
<dbReference type="EMBL" id="CP158266">
    <property type="protein sequence ID" value="XDJ83581.1"/>
    <property type="molecule type" value="Genomic_DNA"/>
</dbReference>
<evidence type="ECO:0000313" key="2">
    <source>
        <dbReference type="EMBL" id="GAA0774877.1"/>
    </source>
</evidence>
<evidence type="ECO:0000256" key="1">
    <source>
        <dbReference type="SAM" id="Phobius"/>
    </source>
</evidence>
<evidence type="ECO:0000313" key="9">
    <source>
        <dbReference type="EMBL" id="XDJ58462.1"/>
    </source>
</evidence>
<dbReference type="EMBL" id="BAAAEX010000003">
    <property type="protein sequence ID" value="GAA0774877.1"/>
    <property type="molecule type" value="Genomic_DNA"/>
</dbReference>
<keyword evidence="1" id="KW-0472">Membrane</keyword>
<evidence type="ECO:0000313" key="4">
    <source>
        <dbReference type="EMBL" id="XDJ45007.1"/>
    </source>
</evidence>
<evidence type="ECO:0000313" key="5">
    <source>
        <dbReference type="EMBL" id="XDJ48411.1"/>
    </source>
</evidence>
<dbReference type="EMBL" id="CP158272">
    <property type="protein sequence ID" value="XDK00103.1"/>
    <property type="molecule type" value="Genomic_DNA"/>
</dbReference>
<dbReference type="EMBL" id="CP158254">
    <property type="protein sequence ID" value="XDJ48411.1"/>
    <property type="molecule type" value="Genomic_DNA"/>
</dbReference>
<keyword evidence="25" id="KW-1185">Reference proteome</keyword>
<dbReference type="EMBL" id="CP158252">
    <property type="protein sequence ID" value="XDJ43178.1"/>
    <property type="molecule type" value="Genomic_DNA"/>
</dbReference>
<evidence type="ECO:0000313" key="20">
    <source>
        <dbReference type="EMBL" id="XDJ89150.1"/>
    </source>
</evidence>
<dbReference type="EMBL" id="CP158271">
    <property type="protein sequence ID" value="XDJ93757.1"/>
    <property type="molecule type" value="Genomic_DNA"/>
</dbReference>
<dbReference type="GeneID" id="93066041"/>
<reference evidence="2" key="1">
    <citation type="journal article" date="2014" name="Int. J. Syst. Evol. Microbiol.">
        <title>Complete genome of a new Firmicutes species belonging to the dominant human colonic microbiota ('Ruminococcus bicirculans') reveals two chromosomes and a selective capacity to utilize plant glucans.</title>
        <authorList>
            <consortium name="NISC Comparative Sequencing Program"/>
            <person name="Wegmann U."/>
            <person name="Louis P."/>
            <person name="Goesmann A."/>
            <person name="Henrissat B."/>
            <person name="Duncan S.H."/>
            <person name="Flint H.J."/>
        </authorList>
    </citation>
    <scope>NUCLEOTIDE SEQUENCE</scope>
    <source>
        <strain evidence="2">JCM 15515</strain>
    </source>
</reference>
<evidence type="ECO:0000313" key="7">
    <source>
        <dbReference type="EMBL" id="XDJ53100.1"/>
    </source>
</evidence>
<keyword evidence="1" id="KW-1133">Transmembrane helix</keyword>
<dbReference type="KEGG" id="cgin:ABRZ00_00865"/>
<reference evidence="25" key="2">
    <citation type="journal article" date="2019" name="Int. J. Syst. Evol. Microbiol.">
        <title>The Global Catalogue of Microorganisms (GCM) 10K type strain sequencing project: providing services to taxonomists for standard genome sequencing and annotation.</title>
        <authorList>
            <consortium name="The Broad Institute Genomics Platform"/>
            <consortium name="The Broad Institute Genome Sequencing Center for Infectious Disease"/>
            <person name="Wu L."/>
            <person name="Ma J."/>
        </authorList>
    </citation>
    <scope>NUCLEOTIDE SEQUENCE [LARGE SCALE GENOMIC DNA]</scope>
    <source>
        <strain evidence="25">JCM 15515</strain>
    </source>
</reference>
<evidence type="ECO:0000313" key="3">
    <source>
        <dbReference type="EMBL" id="XDJ43178.1"/>
    </source>
</evidence>
<sequence length="58" mass="6510">MLGIINGIMTVLGMATFIGIVWWAWSTHRAEANRQAAMLPFALPEEYQKDKNTGESNE</sequence>
<evidence type="ECO:0000313" key="23">
    <source>
        <dbReference type="EMBL" id="XDJ94901.1"/>
    </source>
</evidence>
<dbReference type="EMBL" id="CP158268">
    <property type="protein sequence ID" value="XDJ84761.1"/>
    <property type="molecule type" value="Genomic_DNA"/>
</dbReference>
<evidence type="ECO:0000313" key="10">
    <source>
        <dbReference type="EMBL" id="XDJ60803.1"/>
    </source>
</evidence>
<reference evidence="18" key="4">
    <citation type="submission" date="2024-05" db="EMBL/GenBank/DDBJ databases">
        <authorList>
            <person name="Luo Y.-C."/>
            <person name="Nicholds J."/>
            <person name="Mortimer T."/>
            <person name="Maboni G."/>
        </authorList>
    </citation>
    <scope>NUCLEOTIDE SEQUENCE</scope>
    <source>
        <strain evidence="23">124370</strain>
        <strain evidence="24">124566</strain>
        <strain evidence="22">124953</strain>
        <strain evidence="21">130308</strain>
        <strain evidence="20">130416</strain>
        <strain evidence="19">140124</strain>
        <strain evidence="17">141555</strain>
        <strain evidence="18">143751</strain>
        <strain evidence="16">143769</strain>
        <strain evidence="15">143811</strain>
        <strain evidence="14">143936</strain>
        <strain evidence="13">144863</strain>
        <strain evidence="12">145849</strain>
        <strain evidence="11">145850</strain>
        <strain evidence="10">145852</strain>
        <strain evidence="9">148131</strain>
        <strain evidence="8">150221</strain>
        <strain evidence="7">150964</strain>
        <strain evidence="6">151108</strain>
        <strain evidence="5">151836</strain>
        <strain evidence="4">153271</strain>
        <strain evidence="3">153920</strain>
    </source>
</reference>
<dbReference type="EMBL" id="CP158260">
    <property type="protein sequence ID" value="XDJ64582.1"/>
    <property type="molecule type" value="Genomic_DNA"/>
</dbReference>
<evidence type="ECO:0000313" key="13">
    <source>
        <dbReference type="EMBL" id="XDJ70365.1"/>
    </source>
</evidence>
<evidence type="ECO:0000313" key="15">
    <source>
        <dbReference type="EMBL" id="XDJ75754.1"/>
    </source>
</evidence>
<name>A0AB39FZA3_9BURK</name>
<dbReference type="EMBL" id="CP158267">
    <property type="protein sequence ID" value="XDJ80003.1"/>
    <property type="molecule type" value="Genomic_DNA"/>
</dbReference>
<evidence type="ECO:0000313" key="6">
    <source>
        <dbReference type="EMBL" id="XDJ50904.1"/>
    </source>
</evidence>
<evidence type="ECO:0000313" key="11">
    <source>
        <dbReference type="EMBL" id="XDJ64582.1"/>
    </source>
</evidence>
<dbReference type="EMBL" id="CP158263">
    <property type="protein sequence ID" value="XDJ70976.1"/>
    <property type="molecule type" value="Genomic_DNA"/>
</dbReference>
<dbReference type="EMBL" id="CP158273">
    <property type="protein sequence ID" value="XDJ94901.1"/>
    <property type="molecule type" value="Genomic_DNA"/>
</dbReference>
<evidence type="ECO:0000313" key="14">
    <source>
        <dbReference type="EMBL" id="XDJ70976.1"/>
    </source>
</evidence>
<dbReference type="EMBL" id="CP158255">
    <property type="protein sequence ID" value="XDJ50904.1"/>
    <property type="molecule type" value="Genomic_DNA"/>
</dbReference>
<evidence type="ECO:0000313" key="18">
    <source>
        <dbReference type="EMBL" id="XDJ83581.1"/>
    </source>
</evidence>
<reference evidence="2" key="3">
    <citation type="submission" date="2023-12" db="EMBL/GenBank/DDBJ databases">
        <authorList>
            <person name="Sun Q."/>
            <person name="Inoue M."/>
        </authorList>
    </citation>
    <scope>NUCLEOTIDE SEQUENCE</scope>
    <source>
        <strain evidence="2">JCM 15515</strain>
    </source>
</reference>
<evidence type="ECO:0000313" key="16">
    <source>
        <dbReference type="EMBL" id="XDJ76280.1"/>
    </source>
</evidence>
<dbReference type="EMBL" id="CP158262">
    <property type="protein sequence ID" value="XDJ70365.1"/>
    <property type="molecule type" value="Genomic_DNA"/>
</dbReference>
<dbReference type="Proteomes" id="UP001500573">
    <property type="component" value="Unassembled WGS sequence"/>
</dbReference>
<dbReference type="EMBL" id="CP158256">
    <property type="protein sequence ID" value="XDJ53100.1"/>
    <property type="molecule type" value="Genomic_DNA"/>
</dbReference>
<accession>A0AB39FZA3</accession>
<dbReference type="EMBL" id="CP158258">
    <property type="protein sequence ID" value="XDJ58462.1"/>
    <property type="molecule type" value="Genomic_DNA"/>
</dbReference>
<proteinExistence type="predicted"/>
<dbReference type="RefSeq" id="WP_343835652.1">
    <property type="nucleotide sequence ID" value="NZ_BAAAEX010000003.1"/>
</dbReference>
<dbReference type="EMBL" id="CP158269">
    <property type="protein sequence ID" value="XDJ89150.1"/>
    <property type="molecule type" value="Genomic_DNA"/>
</dbReference>
<feature type="transmembrane region" description="Helical" evidence="1">
    <location>
        <begin position="6"/>
        <end position="25"/>
    </location>
</feature>
<evidence type="ECO:0000313" key="8">
    <source>
        <dbReference type="EMBL" id="XDJ55770.1"/>
    </source>
</evidence>
<dbReference type="EMBL" id="CP158259">
    <property type="protein sequence ID" value="XDJ60803.1"/>
    <property type="molecule type" value="Genomic_DNA"/>
</dbReference>
<evidence type="ECO:0000313" key="21">
    <source>
        <dbReference type="EMBL" id="XDJ90526.1"/>
    </source>
</evidence>
<keyword evidence="1" id="KW-0812">Transmembrane</keyword>
<gene>
    <name evidence="9" type="ORF">ABRY90_00620</name>
    <name evidence="12" type="ORF">ABRY91_06775</name>
    <name evidence="10" type="ORF">ABRY92_12595</name>
    <name evidence="13" type="ORF">ABRY94_06165</name>
    <name evidence="22" type="ORF">ABRY95_01685</name>
    <name evidence="18" type="ORF">ABRY96_05055</name>
    <name evidence="15" type="ORF">ABRY97_06370</name>
    <name evidence="20" type="ORF">ABRY98_06265</name>
    <name evidence="3" type="ORF">ABRY99_06345</name>
    <name evidence="8" type="ORF">ABRZ00_00865</name>
    <name evidence="7" type="ORF">ABRZ01_00895</name>
    <name evidence="4" type="ORF">ABRZ02_01525</name>
    <name evidence="11" type="ORF">ABRZ03_04405</name>
    <name evidence="5" type="ORF">ABRZ04_04920</name>
    <name evidence="23" type="ORF">ABRZ05_07155</name>
    <name evidence="14" type="ORF">ABRZ06_08485</name>
    <name evidence="17" type="ORF">ABRZ07_00355</name>
    <name evidence="19" type="ORF">ABRZ08_11120</name>
    <name evidence="6" type="ORF">ABRZ09_03340</name>
    <name evidence="16" type="ORF">ABRZ10_08850</name>
    <name evidence="24" type="ORF">ABRZ11_06810</name>
    <name evidence="21" type="ORF">ABRZ12_12910</name>
    <name evidence="2" type="ORF">GCM10009108_07000</name>
</gene>
<evidence type="ECO:0000313" key="12">
    <source>
        <dbReference type="EMBL" id="XDJ67704.1"/>
    </source>
</evidence>
<evidence type="ECO:0000313" key="19">
    <source>
        <dbReference type="EMBL" id="XDJ84761.1"/>
    </source>
</evidence>
<evidence type="ECO:0000313" key="22">
    <source>
        <dbReference type="EMBL" id="XDJ93757.1"/>
    </source>
</evidence>
<dbReference type="EMBL" id="CP158264">
    <property type="protein sequence ID" value="XDJ75754.1"/>
    <property type="molecule type" value="Genomic_DNA"/>
</dbReference>
<dbReference type="EMBL" id="CP158257">
    <property type="protein sequence ID" value="XDJ55770.1"/>
    <property type="molecule type" value="Genomic_DNA"/>
</dbReference>
<evidence type="ECO:0000313" key="17">
    <source>
        <dbReference type="EMBL" id="XDJ80003.1"/>
    </source>
</evidence>
<evidence type="ECO:0000313" key="25">
    <source>
        <dbReference type="Proteomes" id="UP001500573"/>
    </source>
</evidence>
<dbReference type="EMBL" id="CP158261">
    <property type="protein sequence ID" value="XDJ67704.1"/>
    <property type="molecule type" value="Genomic_DNA"/>
</dbReference>
<dbReference type="EMBL" id="CP158265">
    <property type="protein sequence ID" value="XDJ76280.1"/>
    <property type="molecule type" value="Genomic_DNA"/>
</dbReference>
<evidence type="ECO:0000313" key="24">
    <source>
        <dbReference type="EMBL" id="XDK00103.1"/>
    </source>
</evidence>